<dbReference type="AlphaFoldDB" id="A0A1E3XAB2"/>
<sequence>MSTINYDNSDGGINVNINTGDGLRGVSRTDDDHKTGGDRVSGKSRAIKMLWFDNDGNSAVLTVTRTENSPDRFAIAGFAAIPQGFVELEWPEFTFNLNGWKRGAELHVQGPGTAAGSAIYSFKDGHGGNWKAEVIDSDEGTEHRITLTDPNGANSWLITYENVAPIVWAGLAALYCLGSAIVLSLITDCTEECGGKPKKVVVNVRFADSFPYLPVCGKECIC</sequence>
<dbReference type="EMBL" id="MAYW01000058">
    <property type="protein sequence ID" value="ODS32548.1"/>
    <property type="molecule type" value="Genomic_DNA"/>
</dbReference>
<reference evidence="1 2" key="1">
    <citation type="submission" date="2016-07" db="EMBL/GenBank/DDBJ databases">
        <title>Draft genome of Scalindua rubra, obtained from a brine-seawater interface in the Red Sea, sheds light on salt adaptation in anammox bacteria.</title>
        <authorList>
            <person name="Speth D.R."/>
            <person name="Lagkouvardos I."/>
            <person name="Wang Y."/>
            <person name="Qian P.-Y."/>
            <person name="Dutilh B.E."/>
            <person name="Jetten M.S."/>
        </authorList>
    </citation>
    <scope>NUCLEOTIDE SEQUENCE [LARGE SCALE GENOMIC DNA]</scope>
    <source>
        <strain evidence="1">BSI-1</strain>
    </source>
</reference>
<name>A0A1E3XAB2_9BACT</name>
<evidence type="ECO:0000313" key="1">
    <source>
        <dbReference type="EMBL" id="ODS32548.1"/>
    </source>
</evidence>
<comment type="caution">
    <text evidence="1">The sequence shown here is derived from an EMBL/GenBank/DDBJ whole genome shotgun (WGS) entry which is preliminary data.</text>
</comment>
<dbReference type="Proteomes" id="UP000094056">
    <property type="component" value="Unassembled WGS sequence"/>
</dbReference>
<accession>A0A1E3XAB2</accession>
<evidence type="ECO:0000313" key="2">
    <source>
        <dbReference type="Proteomes" id="UP000094056"/>
    </source>
</evidence>
<organism evidence="1 2">
    <name type="scientific">Candidatus Scalindua rubra</name>
    <dbReference type="NCBI Taxonomy" id="1872076"/>
    <lineage>
        <taxon>Bacteria</taxon>
        <taxon>Pseudomonadati</taxon>
        <taxon>Planctomycetota</taxon>
        <taxon>Candidatus Brocadiia</taxon>
        <taxon>Candidatus Brocadiales</taxon>
        <taxon>Candidatus Scalinduaceae</taxon>
        <taxon>Candidatus Scalindua</taxon>
    </lineage>
</organism>
<protein>
    <submittedName>
        <fullName evidence="1">Uncharacterized protein</fullName>
    </submittedName>
</protein>
<proteinExistence type="predicted"/>
<gene>
    <name evidence="1" type="ORF">SCARUB_02348</name>
</gene>